<comment type="caution">
    <text evidence="2">The sequence shown here is derived from an EMBL/GenBank/DDBJ whole genome shotgun (WGS) entry which is preliminary data.</text>
</comment>
<evidence type="ECO:0000313" key="3">
    <source>
        <dbReference type="Proteomes" id="UP001633002"/>
    </source>
</evidence>
<name>A0ABD3HXY3_9MARC</name>
<proteinExistence type="predicted"/>
<sequence length="214" mass="24185">MTLATRTIEPGDEIFDFDSPEVEAFSRRACRRLQSLRDVSEEDYQDEEEEEDEPVEETILPDEPYEPDEELQDQAALAEFFNMRFQPTPNTGDLENHSKLDEDACTPLFEGSRVSKLTAILLLSNLQQKYNVSNSFMDSLYASLAKHLLPGGNVLPDSHRSARRMMSSVGLDYQMIRHTRDNMSSEGFTLVSSYPPAPSYVQMSITGGSHEMSS</sequence>
<evidence type="ECO:0008006" key="4">
    <source>
        <dbReference type="Google" id="ProtNLM"/>
    </source>
</evidence>
<evidence type="ECO:0000313" key="2">
    <source>
        <dbReference type="EMBL" id="KAL3695851.1"/>
    </source>
</evidence>
<protein>
    <recommendedName>
        <fullName evidence="4">MAGE domain-containing protein</fullName>
    </recommendedName>
</protein>
<organism evidence="2 3">
    <name type="scientific">Riccia sorocarpa</name>
    <dbReference type="NCBI Taxonomy" id="122646"/>
    <lineage>
        <taxon>Eukaryota</taxon>
        <taxon>Viridiplantae</taxon>
        <taxon>Streptophyta</taxon>
        <taxon>Embryophyta</taxon>
        <taxon>Marchantiophyta</taxon>
        <taxon>Marchantiopsida</taxon>
        <taxon>Marchantiidae</taxon>
        <taxon>Marchantiales</taxon>
        <taxon>Ricciaceae</taxon>
        <taxon>Riccia</taxon>
    </lineage>
</organism>
<dbReference type="Proteomes" id="UP001633002">
    <property type="component" value="Unassembled WGS sequence"/>
</dbReference>
<gene>
    <name evidence="2" type="ORF">R1sor_009927</name>
</gene>
<feature type="region of interest" description="Disordered" evidence="1">
    <location>
        <begin position="36"/>
        <end position="65"/>
    </location>
</feature>
<reference evidence="2 3" key="1">
    <citation type="submission" date="2024-09" db="EMBL/GenBank/DDBJ databases">
        <title>Chromosome-scale assembly of Riccia sorocarpa.</title>
        <authorList>
            <person name="Paukszto L."/>
        </authorList>
    </citation>
    <scope>NUCLEOTIDE SEQUENCE [LARGE SCALE GENOMIC DNA]</scope>
    <source>
        <strain evidence="2">LP-2024</strain>
        <tissue evidence="2">Aerial parts of the thallus</tissue>
    </source>
</reference>
<evidence type="ECO:0000256" key="1">
    <source>
        <dbReference type="SAM" id="MobiDB-lite"/>
    </source>
</evidence>
<accession>A0ABD3HXY3</accession>
<dbReference type="EMBL" id="JBJQOH010000002">
    <property type="protein sequence ID" value="KAL3695851.1"/>
    <property type="molecule type" value="Genomic_DNA"/>
</dbReference>
<feature type="compositionally biased region" description="Acidic residues" evidence="1">
    <location>
        <begin position="40"/>
        <end position="65"/>
    </location>
</feature>
<dbReference type="AlphaFoldDB" id="A0ABD3HXY3"/>
<keyword evidence="3" id="KW-1185">Reference proteome</keyword>